<keyword evidence="1" id="KW-0812">Transmembrane</keyword>
<accession>A0ABS9WHH6</accession>
<dbReference type="Proteomes" id="UP001430755">
    <property type="component" value="Unassembled WGS sequence"/>
</dbReference>
<keyword evidence="1" id="KW-0472">Membrane</keyword>
<feature type="transmembrane region" description="Helical" evidence="1">
    <location>
        <begin position="113"/>
        <end position="136"/>
    </location>
</feature>
<gene>
    <name evidence="2" type="ORF">LPT13_07765</name>
</gene>
<evidence type="ECO:0000256" key="1">
    <source>
        <dbReference type="SAM" id="Phobius"/>
    </source>
</evidence>
<name>A0ABS9WHH6_9ACTN</name>
<evidence type="ECO:0000313" key="2">
    <source>
        <dbReference type="EMBL" id="MCI2242244.1"/>
    </source>
</evidence>
<proteinExistence type="predicted"/>
<organism evidence="2 3">
    <name type="scientific">Adlercreutzia faecimuris</name>
    <dbReference type="NCBI Taxonomy" id="2897341"/>
    <lineage>
        <taxon>Bacteria</taxon>
        <taxon>Bacillati</taxon>
        <taxon>Actinomycetota</taxon>
        <taxon>Coriobacteriia</taxon>
        <taxon>Eggerthellales</taxon>
        <taxon>Eggerthellaceae</taxon>
        <taxon>Adlercreutzia</taxon>
    </lineage>
</organism>
<protein>
    <submittedName>
        <fullName evidence="2">Uncharacterized protein</fullName>
    </submittedName>
</protein>
<keyword evidence="1" id="KW-1133">Transmembrane helix</keyword>
<feature type="transmembrane region" description="Helical" evidence="1">
    <location>
        <begin position="250"/>
        <end position="275"/>
    </location>
</feature>
<feature type="transmembrane region" description="Helical" evidence="1">
    <location>
        <begin position="59"/>
        <end position="84"/>
    </location>
</feature>
<keyword evidence="3" id="KW-1185">Reference proteome</keyword>
<evidence type="ECO:0000313" key="3">
    <source>
        <dbReference type="Proteomes" id="UP001430755"/>
    </source>
</evidence>
<dbReference type="PROSITE" id="PS51257">
    <property type="entry name" value="PROKAR_LIPOPROTEIN"/>
    <property type="match status" value="1"/>
</dbReference>
<sequence length="282" mass="28847">MLGKLLKYDLKALNRILIPVHLAALAVIAVGCGAGLTGYTASEMPGASSSSLADVLTGLAALVLVMAVLALACVAAATFVTVLWRFYGNLFTDEGYLTLTLPADPSQQLGSKVLAGLIWMAVDLVVVFAGMMLIVLSADPLSGSLDIAGSIPYWVMSASSGHGMAGLYGTPGALEVAGTFVQTLVQMAFGLLMAYAAFSLGAALASRHKVAAGIGLYVALSWGYGLLAGAVSVMGVLASDGLGDLEAYLAITSVIGTGLQLVACGACWLICLWVLRRKVNLA</sequence>
<feature type="transmembrane region" description="Helical" evidence="1">
    <location>
        <begin position="216"/>
        <end position="238"/>
    </location>
</feature>
<dbReference type="RefSeq" id="WP_242165277.1">
    <property type="nucleotide sequence ID" value="NZ_JAJMLW010000002.1"/>
</dbReference>
<dbReference type="EMBL" id="JAJMLW010000002">
    <property type="protein sequence ID" value="MCI2242244.1"/>
    <property type="molecule type" value="Genomic_DNA"/>
</dbReference>
<reference evidence="2" key="1">
    <citation type="submission" date="2021-11" db="EMBL/GenBank/DDBJ databases">
        <title>A Novel Adlercreutzia Species, isolated from a Allomyrina dichotoma larva feces.</title>
        <authorList>
            <person name="Suh M.K."/>
        </authorList>
    </citation>
    <scope>NUCLEOTIDE SEQUENCE</scope>
    <source>
        <strain evidence="2">JBNU-10</strain>
    </source>
</reference>
<feature type="transmembrane region" description="Helical" evidence="1">
    <location>
        <begin position="184"/>
        <end position="204"/>
    </location>
</feature>
<comment type="caution">
    <text evidence="2">The sequence shown here is derived from an EMBL/GenBank/DDBJ whole genome shotgun (WGS) entry which is preliminary data.</text>
</comment>
<feature type="transmembrane region" description="Helical" evidence="1">
    <location>
        <begin position="12"/>
        <end position="39"/>
    </location>
</feature>